<evidence type="ECO:0000256" key="4">
    <source>
        <dbReference type="ARBA" id="ARBA00022618"/>
    </source>
</evidence>
<reference evidence="11" key="1">
    <citation type="submission" date="2020-01" db="EMBL/GenBank/DDBJ databases">
        <authorList>
            <person name="Meier V. D."/>
            <person name="Meier V D."/>
        </authorList>
    </citation>
    <scope>NUCLEOTIDE SEQUENCE</scope>
    <source>
        <strain evidence="11">HLG_WM_MAG_07</strain>
    </source>
</reference>
<evidence type="ECO:0000256" key="1">
    <source>
        <dbReference type="ARBA" id="ARBA00004370"/>
    </source>
</evidence>
<dbReference type="GO" id="GO:0090529">
    <property type="term" value="P:cell septum assembly"/>
    <property type="evidence" value="ECO:0007669"/>
    <property type="project" value="InterPro"/>
</dbReference>
<evidence type="ECO:0000256" key="5">
    <source>
        <dbReference type="ARBA" id="ARBA00022692"/>
    </source>
</evidence>
<evidence type="ECO:0000256" key="8">
    <source>
        <dbReference type="ARBA" id="ARBA00023306"/>
    </source>
</evidence>
<evidence type="ECO:0000259" key="10">
    <source>
        <dbReference type="PROSITE" id="PS51779"/>
    </source>
</evidence>
<dbReference type="Gene3D" id="3.10.20.310">
    <property type="entry name" value="membrane protein fhac"/>
    <property type="match status" value="1"/>
</dbReference>
<evidence type="ECO:0000256" key="7">
    <source>
        <dbReference type="ARBA" id="ARBA00023136"/>
    </source>
</evidence>
<gene>
    <name evidence="9" type="primary">ftsQ</name>
    <name evidence="11" type="ORF">HELGO_WM16893</name>
</gene>
<comment type="similarity">
    <text evidence="9">Belongs to the FtsQ/DivIB family. FtsQ subfamily.</text>
</comment>
<dbReference type="GO" id="GO:0005886">
    <property type="term" value="C:plasma membrane"/>
    <property type="evidence" value="ECO:0007669"/>
    <property type="project" value="UniProtKB-SubCell"/>
</dbReference>
<evidence type="ECO:0000313" key="11">
    <source>
        <dbReference type="EMBL" id="CAA6816355.1"/>
    </source>
</evidence>
<accession>A0A6S6TBC0</accession>
<keyword evidence="6 9" id="KW-1133">Transmembrane helix</keyword>
<evidence type="ECO:0000256" key="9">
    <source>
        <dbReference type="HAMAP-Rule" id="MF_00911"/>
    </source>
</evidence>
<dbReference type="AlphaFoldDB" id="A0A6S6TBC0"/>
<dbReference type="InterPro" id="IPR013685">
    <property type="entry name" value="POTRA_FtsQ_type"/>
</dbReference>
<keyword evidence="5 9" id="KW-0812">Transmembrane</keyword>
<dbReference type="PROSITE" id="PS51779">
    <property type="entry name" value="POTRA"/>
    <property type="match status" value="1"/>
</dbReference>
<comment type="subunit">
    <text evidence="9">Part of a complex composed of FtsB, FtsL and FtsQ.</text>
</comment>
<dbReference type="Pfam" id="PF03799">
    <property type="entry name" value="FtsQ_DivIB_C"/>
    <property type="match status" value="1"/>
</dbReference>
<feature type="transmembrane region" description="Helical" evidence="9">
    <location>
        <begin position="28"/>
        <end position="49"/>
    </location>
</feature>
<keyword evidence="7 9" id="KW-0472">Membrane</keyword>
<dbReference type="EMBL" id="CACVAY010000075">
    <property type="protein sequence ID" value="CAA6816355.1"/>
    <property type="molecule type" value="Genomic_DNA"/>
</dbReference>
<dbReference type="InterPro" id="IPR005548">
    <property type="entry name" value="Cell_div_FtsQ/DivIB_C"/>
</dbReference>
<sequence length="251" mass="29082">MAKPRKNTRVTSKQEKSRPQLSNAQLKLFGFAMLPVLLIALIIFVRHWLHDSDNLRINDVQVVGKIQHVDAEAVKKIIEPFTKTNLQLLDVENLERELEFEPWIRSVAITKMWPSHVLVEITEQQPIAFWGNDRMVNNYGEVFDASLPEKKGVMPVLYSSDDNGLEMIKKYKEVQQWLGKLPVGVNEFVEDARGAWKLRLTNGIQLNVGREEQQKRLRRFVVGYLKTLADERKDIAVVDLRYTNGFAVSWR</sequence>
<comment type="subcellular location">
    <subcellularLocation>
        <location evidence="9">Cell inner membrane</location>
        <topology evidence="9">Single-pass type II membrane protein</topology>
    </subcellularLocation>
    <subcellularLocation>
        <location evidence="1">Membrane</location>
    </subcellularLocation>
    <text evidence="9">Localizes to the division septum.</text>
</comment>
<dbReference type="Pfam" id="PF08478">
    <property type="entry name" value="POTRA_1"/>
    <property type="match status" value="1"/>
</dbReference>
<keyword evidence="3 9" id="KW-0997">Cell inner membrane</keyword>
<proteinExistence type="inferred from homology"/>
<dbReference type="PANTHER" id="PTHR35851">
    <property type="entry name" value="CELL DIVISION PROTEIN FTSQ"/>
    <property type="match status" value="1"/>
</dbReference>
<organism evidence="11">
    <name type="scientific">uncultured Thiotrichaceae bacterium</name>
    <dbReference type="NCBI Taxonomy" id="298394"/>
    <lineage>
        <taxon>Bacteria</taxon>
        <taxon>Pseudomonadati</taxon>
        <taxon>Pseudomonadota</taxon>
        <taxon>Gammaproteobacteria</taxon>
        <taxon>Thiotrichales</taxon>
        <taxon>Thiotrichaceae</taxon>
        <taxon>environmental samples</taxon>
    </lineage>
</organism>
<keyword evidence="4 9" id="KW-0132">Cell division</keyword>
<evidence type="ECO:0000256" key="2">
    <source>
        <dbReference type="ARBA" id="ARBA00022475"/>
    </source>
</evidence>
<dbReference type="GO" id="GO:0032153">
    <property type="term" value="C:cell division site"/>
    <property type="evidence" value="ECO:0007669"/>
    <property type="project" value="UniProtKB-UniRule"/>
</dbReference>
<comment type="function">
    <text evidence="9">Essential cell division protein. May link together the upstream cell division proteins, which are predominantly cytoplasmic, with the downstream cell division proteins, which are predominantly periplasmic. May control correct divisome assembly.</text>
</comment>
<keyword evidence="8 9" id="KW-0131">Cell cycle</keyword>
<dbReference type="InterPro" id="IPR045335">
    <property type="entry name" value="FtsQ_C_sf"/>
</dbReference>
<protein>
    <recommendedName>
        <fullName evidence="9">Cell division protein FtsQ</fullName>
    </recommendedName>
</protein>
<evidence type="ECO:0000256" key="3">
    <source>
        <dbReference type="ARBA" id="ARBA00022519"/>
    </source>
</evidence>
<keyword evidence="2 9" id="KW-1003">Cell membrane</keyword>
<dbReference type="InterPro" id="IPR026579">
    <property type="entry name" value="FtsQ"/>
</dbReference>
<dbReference type="Gene3D" id="3.40.50.11690">
    <property type="entry name" value="Cell division protein FtsQ/DivIB"/>
    <property type="match status" value="1"/>
</dbReference>
<name>A0A6S6TBC0_9GAMM</name>
<evidence type="ECO:0000256" key="6">
    <source>
        <dbReference type="ARBA" id="ARBA00022989"/>
    </source>
</evidence>
<dbReference type="HAMAP" id="MF_00911">
    <property type="entry name" value="FtsQ_subfam"/>
    <property type="match status" value="1"/>
</dbReference>
<dbReference type="GO" id="GO:0043093">
    <property type="term" value="P:FtsZ-dependent cytokinesis"/>
    <property type="evidence" value="ECO:0007669"/>
    <property type="project" value="UniProtKB-UniRule"/>
</dbReference>
<feature type="domain" description="POTRA" evidence="10">
    <location>
        <begin position="55"/>
        <end position="124"/>
    </location>
</feature>
<dbReference type="PANTHER" id="PTHR35851:SF1">
    <property type="entry name" value="CELL DIVISION PROTEIN FTSQ"/>
    <property type="match status" value="1"/>
</dbReference>
<dbReference type="InterPro" id="IPR034746">
    <property type="entry name" value="POTRA"/>
</dbReference>